<gene>
    <name evidence="3" type="ORF">MetexDRAFT_4812</name>
</gene>
<proteinExistence type="predicted"/>
<dbReference type="EMBL" id="AGJK01000194">
    <property type="protein sequence ID" value="EHP90292.1"/>
    <property type="molecule type" value="Genomic_DNA"/>
</dbReference>
<dbReference type="AlphaFoldDB" id="H1KQ99"/>
<dbReference type="GO" id="GO:0003676">
    <property type="term" value="F:nucleic acid binding"/>
    <property type="evidence" value="ECO:0007669"/>
    <property type="project" value="InterPro"/>
</dbReference>
<dbReference type="InterPro" id="IPR038717">
    <property type="entry name" value="Tc1-like_DDE_dom"/>
</dbReference>
<evidence type="ECO:0000313" key="3">
    <source>
        <dbReference type="EMBL" id="EHP90292.1"/>
    </source>
</evidence>
<protein>
    <submittedName>
        <fullName evidence="3">Transposase</fullName>
    </submittedName>
</protein>
<accession>H1KQ99</accession>
<dbReference type="InterPro" id="IPR036397">
    <property type="entry name" value="RNaseH_sf"/>
</dbReference>
<organism evidence="3 4">
    <name type="scientific">Methylorubrum extorquens DSM 13060</name>
    <dbReference type="NCBI Taxonomy" id="882800"/>
    <lineage>
        <taxon>Bacteria</taxon>
        <taxon>Pseudomonadati</taxon>
        <taxon>Pseudomonadota</taxon>
        <taxon>Alphaproteobacteria</taxon>
        <taxon>Hyphomicrobiales</taxon>
        <taxon>Methylobacteriaceae</taxon>
        <taxon>Methylorubrum</taxon>
    </lineage>
</organism>
<dbReference type="PATRIC" id="fig|882800.3.peg.4714"/>
<evidence type="ECO:0000259" key="2">
    <source>
        <dbReference type="Pfam" id="PF13358"/>
    </source>
</evidence>
<comment type="caution">
    <text evidence="3">The sequence shown here is derived from an EMBL/GenBank/DDBJ whole genome shotgun (WGS) entry which is preliminary data.</text>
</comment>
<feature type="region of interest" description="Disordered" evidence="1">
    <location>
        <begin position="133"/>
        <end position="158"/>
    </location>
</feature>
<evidence type="ECO:0000256" key="1">
    <source>
        <dbReference type="SAM" id="MobiDB-lite"/>
    </source>
</evidence>
<dbReference type="PANTHER" id="PTHR46564:SF1">
    <property type="entry name" value="TRANSPOSASE"/>
    <property type="match status" value="1"/>
</dbReference>
<feature type="domain" description="Tc1-like transposase DDE" evidence="2">
    <location>
        <begin position="19"/>
        <end position="120"/>
    </location>
</feature>
<reference evidence="3 4" key="1">
    <citation type="submission" date="2011-09" db="EMBL/GenBank/DDBJ databases">
        <title>The draft genome of Methylobacterium extorquens DSM 13060.</title>
        <authorList>
            <consortium name="US DOE Joint Genome Institute (JGI-PGF)"/>
            <person name="Lucas S."/>
            <person name="Han J."/>
            <person name="Lapidus A."/>
            <person name="Cheng J.-F."/>
            <person name="Goodwin L."/>
            <person name="Pitluck S."/>
            <person name="Peters L."/>
            <person name="Land M.L."/>
            <person name="Hauser L."/>
            <person name="Koskimaki J."/>
            <person name="Halonen O."/>
            <person name="Pirttila A."/>
            <person name="Frank C."/>
            <person name="Woyke T.J."/>
        </authorList>
    </citation>
    <scope>NUCLEOTIDE SEQUENCE [LARGE SCALE GENOMIC DNA]</scope>
    <source>
        <strain evidence="3 4">DSM 13060</strain>
    </source>
</reference>
<dbReference type="Proteomes" id="UP000004382">
    <property type="component" value="Unassembled WGS sequence"/>
</dbReference>
<evidence type="ECO:0000313" key="4">
    <source>
        <dbReference type="Proteomes" id="UP000004382"/>
    </source>
</evidence>
<sequence length="158" mass="17339">MRAEREDWFEAQDELDPERLVFLDETATTTNMVRRYGWAARGERCRVAVPHGHWRTTTVTAALRTSGVVATALFDGATNGKRFRAYVTDTLVPVLKRGDTVIMDNLGAHKVAGVRQAIQAVGRQVALPSTLLAGPQPDRADLRQAEGSPPQSRRADAS</sequence>
<dbReference type="PANTHER" id="PTHR46564">
    <property type="entry name" value="TRANSPOSASE"/>
    <property type="match status" value="1"/>
</dbReference>
<name>H1KQ99_METEX</name>
<dbReference type="Gene3D" id="3.30.420.10">
    <property type="entry name" value="Ribonuclease H-like superfamily/Ribonuclease H"/>
    <property type="match status" value="1"/>
</dbReference>
<dbReference type="Pfam" id="PF13358">
    <property type="entry name" value="DDE_3"/>
    <property type="match status" value="1"/>
</dbReference>